<feature type="compositionally biased region" description="Basic and acidic residues" evidence="1">
    <location>
        <begin position="1534"/>
        <end position="1543"/>
    </location>
</feature>
<protein>
    <recommendedName>
        <fullName evidence="6">PH domain containing protein</fullName>
    </recommendedName>
</protein>
<reference evidence="4" key="1">
    <citation type="submission" date="2021-01" db="EMBL/GenBank/DDBJ databases">
        <authorList>
            <consortium name="Genoscope - CEA"/>
            <person name="William W."/>
        </authorList>
    </citation>
    <scope>NUCLEOTIDE SEQUENCE</scope>
</reference>
<feature type="region of interest" description="Disordered" evidence="1">
    <location>
        <begin position="1812"/>
        <end position="1831"/>
    </location>
</feature>
<sequence>MLNSQTQSQSAMSILGYVPALIVQHLLNLKMNKLPRNLPEKQNIKSVVMFADISGFTKLTEKLSQLGTEGAERIAFAINRYMELLVQGIGRSGGDIFKFAGDAMIVIWPPPPEGNNFVQQIETLLKQAIQSALLIQEKLTKTTIEQGIQLSVKIGFGVGEMSIIHVGGVFNRIEYLATGDPLLQAFASEHCLTEGGKIIISQQVYNLVNNFFECKEVEHHENHYEVIQIKSTQAKVKMKADALLIKNNITIAKFQAIRNEIQSYIPAALLPYIEINEEPWSAELRRLSVMFVNLGIDLNDAKSEKGLQQIQRVIMTVQKCIYMHEGSLNKLLMDDKGSTLIIVFGLPPLSHQNDAVRSILTAQLMRVELPKINCGCAIGIVTGTVFAGVVGTSGSRREYSVLGDSVNLAARLMQAACEEKEYKILVCSETAKSAEHNLSFQFLRSQIVKGKNQPVEIYVPLEKSQASTPGNFFPILRTNNYAFGFKRKTEFANQQIFGREEPYKKILNQVDKIMRGIDKKGLFIIKGSYGVGKTMLIKKVLHRVQEKLNSNQYNPWKYGEMPQILTSQLNPVTRSYKLNGLRQILKQIFILYSKRLEREPDLSLFQLMIDESLYSQNTINLLKEILDLKCISRVDNFPPKSNDDENQQELKKIILQFFSNYFEQVPEKYQNLYIGRSPEELGWDIKQSNIRQVIKYSIKYSNIICPVILCLDDMQNYDNFTFKIISLMIKTYDRIQVLGLYRDNFHEMTLQVKTAEKKKSQEEIAMDGISRLEDAIEQNFYSIIQLKGIERKGKDDEFAKMIRYSFNISKFDIENVKATQEEIRKRDPSIINDVCVQETLNKEMNHQFLFFQNKQQLIEQDIELLLLSYIYLKTSGVPLMVLNFTQNLIDQGYIKIGNKSATITKELINLINYEESIIIDAPCDRVAVNGPIIDKLPCLEQLILKVASIIGDIFDIQMLSRINPFKVAVNNRLQKMMDELEQKDFIETMEVQEQNIYYRFTCPFMRDCLYQRITFKQRRQLHKAAAEAIQLLPLAFEIDERIESKKLQFHWVMAEQNNQLVQQSTQNFKARQSSGSVRNLVLRATFGIGQSKQKQEDNSNIQLAQVNQYKFENLSSKAMRSIILKQISNKLTKNNNNINTILKEGILEKKSKQNVSWAPRYWVLDGKEMRCYYTKQDMLKKELPLCTIPLKGIYSVIPLDVREQGETNFPLSISSTLWYKKNKEMGERRFLLNSKNVEDLEMWIIYLEFAKAKAIYDDFTNNYGKISFPLGNNNDYYDPEFKYDVNIEKQKLSLGLQYDKSQQAKMSKNSVLSRNSRASRMTIATKQFKFMEKASQEDNLLQTSQIIDSQLLKDRINCFLQKSMLLLFSHLFDMSLQKQDDYNLLGQPNMVMKKMTNIFKIDKQLTSENKKQSNAFINNQSQSQSISITNSSDMNPNVMQQPQQQLQQRKAITLDGNPLIAKKMDTSLDEESGSSSNEGGEGLLQTKTLQQIMEEEYDNEMSESTNQQQQQQLKQQRNQKYIEEIRMKQSSKFQQEDRKRSDSQESFEQNIAISRRHTDRQDQVAKQMNYFKLPNQQQEVRNITEFKLDMAIQVDLQKLNNSISKSISKSSIDPKSELSYQQNDNQEFLKLFENSTNQGQSQQNNQFSNKILDDNKRDTIQTHISSSNFLSTQYPFLHHQSTLLSSNTNQKLRQPQQYASRQSQISQKTIANSISSQQNQYGTALNTCKSLSGDIFTLRPGYRVVVTRIDQQKKLIYCNYQNMQGLFYLRDIAVIEENQDDSQIKMKSRTPTMFELKYKELLNDRFNTRSKSPNYRSAQCKTPPKKPFMRF</sequence>
<keyword evidence="5" id="KW-1185">Reference proteome</keyword>
<accession>A0A8S1QM36</accession>
<dbReference type="Pfam" id="PF00169">
    <property type="entry name" value="PH"/>
    <property type="match status" value="1"/>
</dbReference>
<evidence type="ECO:0008006" key="6">
    <source>
        <dbReference type="Google" id="ProtNLM"/>
    </source>
</evidence>
<dbReference type="PANTHER" id="PTHR47455">
    <property type="entry name" value="ADENYLYL CYCLASE BETA"/>
    <property type="match status" value="1"/>
</dbReference>
<evidence type="ECO:0000313" key="5">
    <source>
        <dbReference type="Proteomes" id="UP000688137"/>
    </source>
</evidence>
<dbReference type="SMART" id="SM00233">
    <property type="entry name" value="PH"/>
    <property type="match status" value="1"/>
</dbReference>
<feature type="region of interest" description="Disordered" evidence="1">
    <location>
        <begin position="1497"/>
        <end position="1563"/>
    </location>
</feature>
<dbReference type="EMBL" id="CAJJDM010000178">
    <property type="protein sequence ID" value="CAD8116121.1"/>
    <property type="molecule type" value="Genomic_DNA"/>
</dbReference>
<dbReference type="PROSITE" id="PS50003">
    <property type="entry name" value="PH_DOMAIN"/>
    <property type="match status" value="1"/>
</dbReference>
<feature type="region of interest" description="Disordered" evidence="1">
    <location>
        <begin position="1417"/>
        <end position="1448"/>
    </location>
</feature>
<dbReference type="PROSITE" id="PS50125">
    <property type="entry name" value="GUANYLATE_CYCLASE_2"/>
    <property type="match status" value="2"/>
</dbReference>
<evidence type="ECO:0000259" key="2">
    <source>
        <dbReference type="PROSITE" id="PS50003"/>
    </source>
</evidence>
<evidence type="ECO:0000313" key="4">
    <source>
        <dbReference type="EMBL" id="CAD8116121.1"/>
    </source>
</evidence>
<feature type="compositionally biased region" description="Low complexity" evidence="1">
    <location>
        <begin position="1417"/>
        <end position="1432"/>
    </location>
</feature>
<dbReference type="GO" id="GO:0035556">
    <property type="term" value="P:intracellular signal transduction"/>
    <property type="evidence" value="ECO:0007669"/>
    <property type="project" value="InterPro"/>
</dbReference>
<feature type="domain" description="PH" evidence="2">
    <location>
        <begin position="1140"/>
        <end position="1252"/>
    </location>
</feature>
<dbReference type="GO" id="GO:0009190">
    <property type="term" value="P:cyclic nucleotide biosynthetic process"/>
    <property type="evidence" value="ECO:0007669"/>
    <property type="project" value="InterPro"/>
</dbReference>
<dbReference type="Pfam" id="PF00211">
    <property type="entry name" value="Guanylate_cyc"/>
    <property type="match status" value="2"/>
</dbReference>
<comment type="caution">
    <text evidence="4">The sequence shown here is derived from an EMBL/GenBank/DDBJ whole genome shotgun (WGS) entry which is preliminary data.</text>
</comment>
<dbReference type="CDD" id="cd07302">
    <property type="entry name" value="CHD"/>
    <property type="match status" value="2"/>
</dbReference>
<proteinExistence type="predicted"/>
<dbReference type="OMA" id="ITIAKFQ"/>
<evidence type="ECO:0000256" key="1">
    <source>
        <dbReference type="SAM" id="MobiDB-lite"/>
    </source>
</evidence>
<feature type="compositionally biased region" description="Low complexity" evidence="1">
    <location>
        <begin position="1506"/>
        <end position="1519"/>
    </location>
</feature>
<name>A0A8S1QM36_PARPR</name>
<dbReference type="InterPro" id="IPR001054">
    <property type="entry name" value="A/G_cyclase"/>
</dbReference>
<feature type="domain" description="Guanylate cyclase" evidence="3">
    <location>
        <begin position="337"/>
        <end position="413"/>
    </location>
</feature>
<feature type="domain" description="Guanylate cyclase" evidence="3">
    <location>
        <begin position="47"/>
        <end position="189"/>
    </location>
</feature>
<dbReference type="SMART" id="SM00044">
    <property type="entry name" value="CYCc"/>
    <property type="match status" value="1"/>
</dbReference>
<gene>
    <name evidence="4" type="ORF">PPRIM_AZ9-3.1.T1690040</name>
</gene>
<dbReference type="PANTHER" id="PTHR47455:SF1">
    <property type="entry name" value="GUANYLATE CYCLASE DOMAIN-CONTAINING PROTEIN"/>
    <property type="match status" value="1"/>
</dbReference>
<dbReference type="InterPro" id="IPR001849">
    <property type="entry name" value="PH_domain"/>
</dbReference>
<evidence type="ECO:0000259" key="3">
    <source>
        <dbReference type="PROSITE" id="PS50125"/>
    </source>
</evidence>
<organism evidence="4 5">
    <name type="scientific">Paramecium primaurelia</name>
    <dbReference type="NCBI Taxonomy" id="5886"/>
    <lineage>
        <taxon>Eukaryota</taxon>
        <taxon>Sar</taxon>
        <taxon>Alveolata</taxon>
        <taxon>Ciliophora</taxon>
        <taxon>Intramacronucleata</taxon>
        <taxon>Oligohymenophorea</taxon>
        <taxon>Peniculida</taxon>
        <taxon>Parameciidae</taxon>
        <taxon>Paramecium</taxon>
    </lineage>
</organism>
<dbReference type="Proteomes" id="UP000688137">
    <property type="component" value="Unassembled WGS sequence"/>
</dbReference>